<dbReference type="FunFam" id="3.40.640.10:FF:000097">
    <property type="entry name" value="Serine hydroxymethyltransferase"/>
    <property type="match status" value="1"/>
</dbReference>
<dbReference type="SUPFAM" id="SSF50800">
    <property type="entry name" value="PK beta-barrel domain-like"/>
    <property type="match status" value="1"/>
</dbReference>
<dbReference type="RefSeq" id="XP_040653230.1">
    <property type="nucleotide sequence ID" value="XM_040795553.1"/>
</dbReference>
<dbReference type="SUPFAM" id="SSF141673">
    <property type="entry name" value="MOSC N-terminal domain-like"/>
    <property type="match status" value="1"/>
</dbReference>
<evidence type="ECO:0000256" key="13">
    <source>
        <dbReference type="SAM" id="Phobius"/>
    </source>
</evidence>
<evidence type="ECO:0000256" key="9">
    <source>
        <dbReference type="ARBA" id="ARBA00022898"/>
    </source>
</evidence>
<dbReference type="Gene3D" id="3.90.1150.10">
    <property type="entry name" value="Aspartate Aminotransferase, domain 1"/>
    <property type="match status" value="1"/>
</dbReference>
<dbReference type="InterPro" id="IPR019798">
    <property type="entry name" value="Ser_HO-MeTrfase_PLP_BS"/>
</dbReference>
<dbReference type="InterPro" id="IPR005303">
    <property type="entry name" value="MOCOS_middle"/>
</dbReference>
<reference evidence="15 16" key="1">
    <citation type="journal article" date="2016" name="BMC Genomics">
        <title>Genome sequencing and secondary metabolism of the postharvest pathogen Penicillium griseofulvum.</title>
        <authorList>
            <person name="Banani H."/>
            <person name="Marcet-Houben M."/>
            <person name="Ballester A.R."/>
            <person name="Abbruscato P."/>
            <person name="Gonzalez-Candelas L."/>
            <person name="Gabaldon T."/>
            <person name="Spadaro D."/>
        </authorList>
    </citation>
    <scope>NUCLEOTIDE SEQUENCE [LARGE SCALE GENOMIC DNA]</scope>
    <source>
        <strain evidence="15 16">PG3</strain>
    </source>
</reference>
<comment type="catalytic activity">
    <reaction evidence="1 12">
        <text>(6R)-5,10-methylene-5,6,7,8-tetrahydrofolate + glycine + H2O = (6S)-5,6,7,8-tetrahydrofolate + L-serine</text>
        <dbReference type="Rhea" id="RHEA:15481"/>
        <dbReference type="ChEBI" id="CHEBI:15377"/>
        <dbReference type="ChEBI" id="CHEBI:15636"/>
        <dbReference type="ChEBI" id="CHEBI:33384"/>
        <dbReference type="ChEBI" id="CHEBI:57305"/>
        <dbReference type="ChEBI" id="CHEBI:57453"/>
        <dbReference type="EC" id="2.1.2.1"/>
    </reaction>
</comment>
<dbReference type="GO" id="GO:0005739">
    <property type="term" value="C:mitochondrion"/>
    <property type="evidence" value="ECO:0007669"/>
    <property type="project" value="UniProtKB-SubCell"/>
</dbReference>
<evidence type="ECO:0000256" key="1">
    <source>
        <dbReference type="ARBA" id="ARBA00001528"/>
    </source>
</evidence>
<comment type="function">
    <text evidence="3 12">Interconversion of serine and glycine.</text>
</comment>
<gene>
    <name evidence="15" type="ORF">PGRI_078390</name>
</gene>
<keyword evidence="13" id="KW-0812">Transmembrane</keyword>
<dbReference type="PROSITE" id="PS51340">
    <property type="entry name" value="MOSC"/>
    <property type="match status" value="1"/>
</dbReference>
<proteinExistence type="inferred from homology"/>
<keyword evidence="11" id="KW-0496">Mitochondrion</keyword>
<keyword evidence="15" id="KW-0489">Methyltransferase</keyword>
<feature type="domain" description="MOSC" evidence="14">
    <location>
        <begin position="722"/>
        <end position="901"/>
    </location>
</feature>
<dbReference type="GO" id="GO:0035999">
    <property type="term" value="P:tetrahydrofolate interconversion"/>
    <property type="evidence" value="ECO:0007669"/>
    <property type="project" value="UniProtKB-UniPathway"/>
</dbReference>
<dbReference type="InterPro" id="IPR001085">
    <property type="entry name" value="Ser_HO-MeTrfase"/>
</dbReference>
<dbReference type="GO" id="GO:0008168">
    <property type="term" value="F:methyltransferase activity"/>
    <property type="evidence" value="ECO:0007669"/>
    <property type="project" value="UniProtKB-KW"/>
</dbReference>
<dbReference type="CDD" id="cd00378">
    <property type="entry name" value="SHMT"/>
    <property type="match status" value="1"/>
</dbReference>
<dbReference type="PANTHER" id="PTHR11680">
    <property type="entry name" value="SERINE HYDROXYMETHYLTRANSFERASE"/>
    <property type="match status" value="1"/>
</dbReference>
<dbReference type="Pfam" id="PF03476">
    <property type="entry name" value="MOSC_N"/>
    <property type="match status" value="1"/>
</dbReference>
<dbReference type="Proteomes" id="UP000070168">
    <property type="component" value="Unassembled WGS sequence"/>
</dbReference>
<dbReference type="PROSITE" id="PS00096">
    <property type="entry name" value="SHMT"/>
    <property type="match status" value="1"/>
</dbReference>
<evidence type="ECO:0000256" key="11">
    <source>
        <dbReference type="ARBA" id="ARBA00023128"/>
    </source>
</evidence>
<comment type="cofactor">
    <cofactor evidence="2 12">
        <name>pyridoxal 5'-phosphate</name>
        <dbReference type="ChEBI" id="CHEBI:597326"/>
    </cofactor>
</comment>
<dbReference type="Gene3D" id="3.40.640.10">
    <property type="entry name" value="Type I PLP-dependent aspartate aminotransferase-like (Major domain)"/>
    <property type="match status" value="1"/>
</dbReference>
<organism evidence="15 16">
    <name type="scientific">Penicillium patulum</name>
    <name type="common">Penicillium griseofulvum</name>
    <dbReference type="NCBI Taxonomy" id="5078"/>
    <lineage>
        <taxon>Eukaryota</taxon>
        <taxon>Fungi</taxon>
        <taxon>Dikarya</taxon>
        <taxon>Ascomycota</taxon>
        <taxon>Pezizomycotina</taxon>
        <taxon>Eurotiomycetes</taxon>
        <taxon>Eurotiomycetidae</taxon>
        <taxon>Eurotiales</taxon>
        <taxon>Aspergillaceae</taxon>
        <taxon>Penicillium</taxon>
    </lineage>
</organism>
<dbReference type="Pfam" id="PF00464">
    <property type="entry name" value="SHMT"/>
    <property type="match status" value="1"/>
</dbReference>
<dbReference type="Pfam" id="PF03473">
    <property type="entry name" value="MOSC"/>
    <property type="match status" value="1"/>
</dbReference>
<keyword evidence="13" id="KW-0472">Membrane</keyword>
<dbReference type="EC" id="2.1.2.1" evidence="12"/>
<dbReference type="InterPro" id="IPR049943">
    <property type="entry name" value="Ser_HO-MeTrfase-like"/>
</dbReference>
<dbReference type="GeneID" id="63710853"/>
<evidence type="ECO:0000256" key="4">
    <source>
        <dbReference type="ARBA" id="ARBA00004173"/>
    </source>
</evidence>
<dbReference type="GO" id="GO:0004372">
    <property type="term" value="F:glycine hydroxymethyltransferase activity"/>
    <property type="evidence" value="ECO:0007669"/>
    <property type="project" value="UniProtKB-EC"/>
</dbReference>
<dbReference type="InterPro" id="IPR015424">
    <property type="entry name" value="PyrdxlP-dep_Trfase"/>
</dbReference>
<dbReference type="GO" id="GO:0030151">
    <property type="term" value="F:molybdenum ion binding"/>
    <property type="evidence" value="ECO:0007669"/>
    <property type="project" value="InterPro"/>
</dbReference>
<evidence type="ECO:0000256" key="5">
    <source>
        <dbReference type="ARBA" id="ARBA00004777"/>
    </source>
</evidence>
<evidence type="ECO:0000259" key="14">
    <source>
        <dbReference type="PROSITE" id="PS51340"/>
    </source>
</evidence>
<keyword evidence="8 12" id="KW-0808">Transferase</keyword>
<evidence type="ECO:0000256" key="2">
    <source>
        <dbReference type="ARBA" id="ARBA00001933"/>
    </source>
</evidence>
<keyword evidence="13" id="KW-1133">Transmembrane helix</keyword>
<keyword evidence="10" id="KW-0809">Transit peptide</keyword>
<dbReference type="InterPro" id="IPR011037">
    <property type="entry name" value="Pyrv_Knase-like_insert_dom_sf"/>
</dbReference>
<keyword evidence="16" id="KW-1185">Reference proteome</keyword>
<evidence type="ECO:0000313" key="15">
    <source>
        <dbReference type="EMBL" id="KXG54695.1"/>
    </source>
</evidence>
<evidence type="ECO:0000256" key="7">
    <source>
        <dbReference type="ARBA" id="ARBA00022563"/>
    </source>
</evidence>
<dbReference type="GO" id="GO:0030170">
    <property type="term" value="F:pyridoxal phosphate binding"/>
    <property type="evidence" value="ECO:0007669"/>
    <property type="project" value="InterPro"/>
</dbReference>
<dbReference type="STRING" id="5078.A0A135M0J4"/>
<dbReference type="PANTHER" id="PTHR11680:SF57">
    <property type="entry name" value="SERINE HYDROXYMETHYLTRANSFERASE, MITOCHONDRIAL"/>
    <property type="match status" value="1"/>
</dbReference>
<dbReference type="NCBIfam" id="NF000586">
    <property type="entry name" value="PRK00011.1"/>
    <property type="match status" value="1"/>
</dbReference>
<comment type="caution">
    <text evidence="15">The sequence shown here is derived from an EMBL/GenBank/DDBJ whole genome shotgun (WGS) entry which is preliminary data.</text>
</comment>
<evidence type="ECO:0000256" key="3">
    <source>
        <dbReference type="ARBA" id="ARBA00002224"/>
    </source>
</evidence>
<dbReference type="HAMAP" id="MF_00051">
    <property type="entry name" value="SHMT"/>
    <property type="match status" value="1"/>
</dbReference>
<evidence type="ECO:0000256" key="8">
    <source>
        <dbReference type="ARBA" id="ARBA00022679"/>
    </source>
</evidence>
<dbReference type="InterPro" id="IPR015421">
    <property type="entry name" value="PyrdxlP-dep_Trfase_major"/>
</dbReference>
<dbReference type="EMBL" id="LHQR01000013">
    <property type="protein sequence ID" value="KXG54695.1"/>
    <property type="molecule type" value="Genomic_DNA"/>
</dbReference>
<evidence type="ECO:0000256" key="10">
    <source>
        <dbReference type="ARBA" id="ARBA00022946"/>
    </source>
</evidence>
<comment type="subcellular location">
    <subcellularLocation>
        <location evidence="4">Mitochondrion</location>
    </subcellularLocation>
</comment>
<dbReference type="OrthoDB" id="10265628at2759"/>
<sequence>MYLSRCGRSAARLLPLGSSRAAVVSARAFIVPRLAQSRGVASSTRDTQHKLLAASLEESDPAVYNILQKEKKRQKHFINLIPSENFTSQAVLDALGSVMQNKYSEGYPGARYYGGNEHIDASERLCQQRALETFRLNPEEWGVNVQPLSGSPANLMAYSALLNTHDRLMGLDLPHGGHLSHGYQTPTKKISAISKYFETLPYRLDESTGLIDYDALEKSATLYRPKLIIAGTSAYSRLIDYPRMRAIADSVGAYLLSDMAHISGLVAADVLPSPFPYSDVVTTTTHKSLRGPRGAMIFYRKGVRSTDKKGNPIMYDLENPINASVFPGHQGGPHNHTITALAVALKQAQTPDFEAYQKTVLLNASALARRLGDSTSNGGLGYNIVSGGTDNHLVLVDLKNRGLDGARVERVLELCGVASNKNTVPGDKSALKPGGLRLGTPAMTSRGFQPEDFTRVADIVDRAVTITQKLDKAARESAQSRGVKNPNTVKAFLEYVGEGEEISEIVVLRQEVEDWLYVYPVKSLRPTTITEGILTTRGFQYDRHFMLLKVENSSGTSTLKNMHVPDFPEMALFHTNIEYPQTEKDSGKLIITYNPPLSKSALKNEITRLEIPLQPNTKSLKPLKVVMHQSPTTGYNMGTEYNDWFSACFGYRVVLVYLGPNSREVLGTLGPAKQYKKSALRTILESITRPDRKWERILPIIIVASTINILLQGGTLVRDGIIPQTAHNLTTTILFTASAAVLMLVLIYFCSLHAPHEDRITFADCAPYLVISETSVDNVSARLPEGEDMDRTKFRPNIVISGAEEAFEEDFWGALTVGAQLGRGSSKLLLTGNCVRCQSLNVDYETGKMGTGESGAVLKKLMKDRRVDSGAKFSPVFGRYAFLEPKGEGISLRVGDEVAVVEKGTKRSVFDWPSLTN</sequence>
<evidence type="ECO:0000256" key="12">
    <source>
        <dbReference type="RuleBase" id="RU000585"/>
    </source>
</evidence>
<evidence type="ECO:0000256" key="6">
    <source>
        <dbReference type="ARBA" id="ARBA00006376"/>
    </source>
</evidence>
<keyword evidence="7 12" id="KW-0554">One-carbon metabolism</keyword>
<accession>A0A135M0J4</accession>
<dbReference type="InterPro" id="IPR039429">
    <property type="entry name" value="SHMT-like_dom"/>
</dbReference>
<dbReference type="InterPro" id="IPR005302">
    <property type="entry name" value="MoCF_Sase_C"/>
</dbReference>
<dbReference type="GO" id="GO:0032259">
    <property type="term" value="P:methylation"/>
    <property type="evidence" value="ECO:0007669"/>
    <property type="project" value="UniProtKB-KW"/>
</dbReference>
<protein>
    <recommendedName>
        <fullName evidence="12">Serine hydroxymethyltransferase</fullName>
        <ecNumber evidence="12">2.1.2.1</ecNumber>
    </recommendedName>
</protein>
<feature type="transmembrane region" description="Helical" evidence="13">
    <location>
        <begin position="729"/>
        <end position="749"/>
    </location>
</feature>
<comment type="similarity">
    <text evidence="6 12">Belongs to the SHMT family.</text>
</comment>
<dbReference type="UniPathway" id="UPA00193"/>
<dbReference type="SUPFAM" id="SSF53383">
    <property type="entry name" value="PLP-dependent transferases"/>
    <property type="match status" value="1"/>
</dbReference>
<keyword evidence="9 12" id="KW-0663">Pyridoxal phosphate</keyword>
<comment type="pathway">
    <text evidence="5 12">One-carbon metabolism; tetrahydrofolate interconversion.</text>
</comment>
<dbReference type="GO" id="GO:0019264">
    <property type="term" value="P:glycine biosynthetic process from serine"/>
    <property type="evidence" value="ECO:0007669"/>
    <property type="project" value="InterPro"/>
</dbReference>
<evidence type="ECO:0000313" key="16">
    <source>
        <dbReference type="Proteomes" id="UP000070168"/>
    </source>
</evidence>
<name>A0A135M0J4_PENPA</name>
<dbReference type="AlphaFoldDB" id="A0A135M0J4"/>
<dbReference type="InterPro" id="IPR015422">
    <property type="entry name" value="PyrdxlP-dep_Trfase_small"/>
</dbReference>